<keyword evidence="6 7" id="KW-0472">Membrane</keyword>
<protein>
    <submittedName>
        <fullName evidence="9">Sugar ABC transporter permease</fullName>
    </submittedName>
</protein>
<comment type="similarity">
    <text evidence="7">Belongs to the binding-protein-dependent transport system permease family.</text>
</comment>
<evidence type="ECO:0000259" key="8">
    <source>
        <dbReference type="PROSITE" id="PS50928"/>
    </source>
</evidence>
<dbReference type="InterPro" id="IPR000515">
    <property type="entry name" value="MetI-like"/>
</dbReference>
<keyword evidence="3" id="KW-1003">Cell membrane</keyword>
<keyword evidence="2 7" id="KW-0813">Transport</keyword>
<evidence type="ECO:0000256" key="3">
    <source>
        <dbReference type="ARBA" id="ARBA00022475"/>
    </source>
</evidence>
<gene>
    <name evidence="9" type="ORF">MY490_06765</name>
</gene>
<feature type="transmembrane region" description="Helical" evidence="7">
    <location>
        <begin position="122"/>
        <end position="145"/>
    </location>
</feature>
<feature type="transmembrane region" description="Helical" evidence="7">
    <location>
        <begin position="28"/>
        <end position="50"/>
    </location>
</feature>
<comment type="subcellular location">
    <subcellularLocation>
        <location evidence="1 7">Cell membrane</location>
        <topology evidence="1 7">Multi-pass membrane protein</topology>
    </subcellularLocation>
</comment>
<dbReference type="PROSITE" id="PS50928">
    <property type="entry name" value="ABC_TM1"/>
    <property type="match status" value="1"/>
</dbReference>
<evidence type="ECO:0000256" key="2">
    <source>
        <dbReference type="ARBA" id="ARBA00022448"/>
    </source>
</evidence>
<dbReference type="InterPro" id="IPR035906">
    <property type="entry name" value="MetI-like_sf"/>
</dbReference>
<keyword evidence="4 7" id="KW-0812">Transmembrane</keyword>
<evidence type="ECO:0000313" key="9">
    <source>
        <dbReference type="EMBL" id="UPM55532.1"/>
    </source>
</evidence>
<evidence type="ECO:0000256" key="6">
    <source>
        <dbReference type="ARBA" id="ARBA00023136"/>
    </source>
</evidence>
<proteinExistence type="inferred from homology"/>
<feature type="transmembrane region" description="Helical" evidence="7">
    <location>
        <begin position="176"/>
        <end position="200"/>
    </location>
</feature>
<evidence type="ECO:0000256" key="7">
    <source>
        <dbReference type="RuleBase" id="RU363032"/>
    </source>
</evidence>
<accession>A0ABY4JS93</accession>
<dbReference type="Pfam" id="PF00528">
    <property type="entry name" value="BPD_transp_1"/>
    <property type="match status" value="1"/>
</dbReference>
<keyword evidence="10" id="KW-1185">Reference proteome</keyword>
<feature type="transmembrane region" description="Helical" evidence="7">
    <location>
        <begin position="284"/>
        <end position="305"/>
    </location>
</feature>
<organism evidence="9 10">
    <name type="scientific">Gottfriedia acidiceleris</name>
    <dbReference type="NCBI Taxonomy" id="371036"/>
    <lineage>
        <taxon>Bacteria</taxon>
        <taxon>Bacillati</taxon>
        <taxon>Bacillota</taxon>
        <taxon>Bacilli</taxon>
        <taxon>Bacillales</taxon>
        <taxon>Bacillaceae</taxon>
        <taxon>Gottfriedia</taxon>
    </lineage>
</organism>
<dbReference type="CDD" id="cd06261">
    <property type="entry name" value="TM_PBP2"/>
    <property type="match status" value="1"/>
</dbReference>
<reference evidence="9 10" key="1">
    <citation type="submission" date="2022-04" db="EMBL/GenBank/DDBJ databases">
        <title>Mechanism of arsenic methylation and mitigation arsenic toxicity by Bacillus sp. LH14 from an Arsenic-Contaminated Paddy Soil.</title>
        <authorList>
            <person name="Wang D."/>
        </authorList>
    </citation>
    <scope>NUCLEOTIDE SEQUENCE [LARGE SCALE GENOMIC DNA]</scope>
    <source>
        <strain evidence="9 10">LH14</strain>
    </source>
</reference>
<dbReference type="Proteomes" id="UP000830639">
    <property type="component" value="Chromosome"/>
</dbReference>
<evidence type="ECO:0000256" key="5">
    <source>
        <dbReference type="ARBA" id="ARBA00022989"/>
    </source>
</evidence>
<keyword evidence="5 7" id="KW-1133">Transmembrane helix</keyword>
<dbReference type="RefSeq" id="WP_248268542.1">
    <property type="nucleotide sequence ID" value="NZ_CP096034.1"/>
</dbReference>
<dbReference type="PANTHER" id="PTHR43005:SF1">
    <property type="entry name" value="SPERMIDINE_PUTRESCINE TRANSPORT SYSTEM PERMEASE PROTEIN"/>
    <property type="match status" value="1"/>
</dbReference>
<evidence type="ECO:0000256" key="4">
    <source>
        <dbReference type="ARBA" id="ARBA00022692"/>
    </source>
</evidence>
<evidence type="ECO:0000256" key="1">
    <source>
        <dbReference type="ARBA" id="ARBA00004651"/>
    </source>
</evidence>
<feature type="transmembrane region" description="Helical" evidence="7">
    <location>
        <begin position="84"/>
        <end position="110"/>
    </location>
</feature>
<dbReference type="Gene3D" id="1.10.3720.10">
    <property type="entry name" value="MetI-like"/>
    <property type="match status" value="1"/>
</dbReference>
<dbReference type="PANTHER" id="PTHR43005">
    <property type="entry name" value="BLR7065 PROTEIN"/>
    <property type="match status" value="1"/>
</dbReference>
<name>A0ABY4JS93_9BACI</name>
<feature type="domain" description="ABC transmembrane type-1" evidence="8">
    <location>
        <begin position="88"/>
        <end position="302"/>
    </location>
</feature>
<feature type="transmembrane region" description="Helical" evidence="7">
    <location>
        <begin position="233"/>
        <end position="255"/>
    </location>
</feature>
<dbReference type="SUPFAM" id="SSF161098">
    <property type="entry name" value="MetI-like"/>
    <property type="match status" value="1"/>
</dbReference>
<sequence>MPTQTEFIQKIGVSTYKKRRKISIFQMALPYLLVFPTLLLIFLTIIYPMLQTLLISVSKVNRIGKIQSVGFFGNFKAILTYDGIWAVLGQTVLWVIVTVGVAFVLAYLLALILNKKFRFRKIAYILVVLPWAAPLSIATMSWMWIFHGELGPLNQILKYFHLIQQYHQWLGTPTSAFVVVSIVGIWSNISFIVITLLAGLQSIDPELYESANLDGAGPITQFRHITWPLMKSVNSLVIVLSVFWAFNAFPIIWILTKGGPAGSTETFVTLIYKLSFVKIDFGQASALSFLTFLIMLVFSVIYFILSKGEKKSVQN</sequence>
<evidence type="ECO:0000313" key="10">
    <source>
        <dbReference type="Proteomes" id="UP000830639"/>
    </source>
</evidence>
<dbReference type="EMBL" id="CP096034">
    <property type="protein sequence ID" value="UPM55532.1"/>
    <property type="molecule type" value="Genomic_DNA"/>
</dbReference>